<evidence type="ECO:0000256" key="5">
    <source>
        <dbReference type="ARBA" id="ARBA00037066"/>
    </source>
</evidence>
<dbReference type="InterPro" id="IPR027417">
    <property type="entry name" value="P-loop_NTPase"/>
</dbReference>
<evidence type="ECO:0000256" key="4">
    <source>
        <dbReference type="ARBA" id="ARBA00022967"/>
    </source>
</evidence>
<protein>
    <submittedName>
        <fullName evidence="7">Hemin import ATP-binding protein HmuV</fullName>
        <ecNumber evidence="7">3.6.3.-</ecNumber>
    </submittedName>
</protein>
<evidence type="ECO:0000256" key="3">
    <source>
        <dbReference type="ARBA" id="ARBA00022840"/>
    </source>
</evidence>
<accession>A0A857JRR0</accession>
<dbReference type="SUPFAM" id="SSF52540">
    <property type="entry name" value="P-loop containing nucleoside triphosphate hydrolases"/>
    <property type="match status" value="1"/>
</dbReference>
<dbReference type="InterPro" id="IPR003593">
    <property type="entry name" value="AAA+_ATPase"/>
</dbReference>
<dbReference type="Gene3D" id="3.40.50.300">
    <property type="entry name" value="P-loop containing nucleotide triphosphate hydrolases"/>
    <property type="match status" value="1"/>
</dbReference>
<dbReference type="RefSeq" id="WP_160181882.1">
    <property type="nucleotide sequence ID" value="NZ_CP047656.1"/>
</dbReference>
<dbReference type="GO" id="GO:0016887">
    <property type="term" value="F:ATP hydrolysis activity"/>
    <property type="evidence" value="ECO:0007669"/>
    <property type="project" value="InterPro"/>
</dbReference>
<dbReference type="Pfam" id="PF00005">
    <property type="entry name" value="ABC_tran"/>
    <property type="match status" value="1"/>
</dbReference>
<keyword evidence="3 7" id="KW-0067">ATP-binding</keyword>
<gene>
    <name evidence="7" type="ORF">FX988_04101</name>
</gene>
<dbReference type="GO" id="GO:0005524">
    <property type="term" value="F:ATP binding"/>
    <property type="evidence" value="ECO:0007669"/>
    <property type="project" value="UniProtKB-KW"/>
</dbReference>
<organism evidence="7 8">
    <name type="scientific">Paraglaciecola mesophila</name>
    <dbReference type="NCBI Taxonomy" id="197222"/>
    <lineage>
        <taxon>Bacteria</taxon>
        <taxon>Pseudomonadati</taxon>
        <taxon>Pseudomonadota</taxon>
        <taxon>Gammaproteobacteria</taxon>
        <taxon>Alteromonadales</taxon>
        <taxon>Alteromonadaceae</taxon>
        <taxon>Paraglaciecola</taxon>
    </lineage>
</organism>
<evidence type="ECO:0000313" key="8">
    <source>
        <dbReference type="Proteomes" id="UP000464524"/>
    </source>
</evidence>
<name>A0A857JRR0_9ALTE</name>
<evidence type="ECO:0000313" key="7">
    <source>
        <dbReference type="EMBL" id="QHJ13821.1"/>
    </source>
</evidence>
<dbReference type="OrthoDB" id="5292475at2"/>
<reference evidence="7 8" key="1">
    <citation type="submission" date="2019-12" db="EMBL/GenBank/DDBJ databases">
        <title>Genome sequencing and assembly of endphytes of Porphyra tenera.</title>
        <authorList>
            <person name="Park J.M."/>
            <person name="Shin R."/>
            <person name="Jo S.H."/>
        </authorList>
    </citation>
    <scope>NUCLEOTIDE SEQUENCE [LARGE SCALE GENOMIC DNA]</scope>
    <source>
        <strain evidence="7 8">GPM4</strain>
    </source>
</reference>
<keyword evidence="4" id="KW-1278">Translocase</keyword>
<dbReference type="EMBL" id="CP047656">
    <property type="protein sequence ID" value="QHJ13821.1"/>
    <property type="molecule type" value="Genomic_DNA"/>
</dbReference>
<dbReference type="InterPro" id="IPR003439">
    <property type="entry name" value="ABC_transporter-like_ATP-bd"/>
</dbReference>
<dbReference type="InterPro" id="IPR017871">
    <property type="entry name" value="ABC_transporter-like_CS"/>
</dbReference>
<keyword evidence="2" id="KW-0547">Nucleotide-binding</keyword>
<dbReference type="KEGG" id="pmes:FX988_04101"/>
<dbReference type="EC" id="3.6.3.-" evidence="7"/>
<feature type="domain" description="ABC transporter" evidence="6">
    <location>
        <begin position="2"/>
        <end position="247"/>
    </location>
</feature>
<sequence>MLELEKIALYHETKPLLEGLDIHLKSGDFATVIGENGCGKSTLLRCIAGLHTRYSGRVAFNKLEISDWNTKLLATQRAFVNQHNQVQFAFLTEEVLQLGRMNQKETQVQSTQLICQVAEQLSIGHLFGRDVRTLSGGERQRVFIAKALVQLLPNANQPEQAHDFEGKLLLLDEPTSALDFRFQKAMMEVIKGFCQQGLSVMCVSHDMNLVLPYANQVILLANGRCLAQGQVSDVINEQNLQQCFGVKPTLIPQANSVPFITH</sequence>
<dbReference type="Proteomes" id="UP000464524">
    <property type="component" value="Chromosome"/>
</dbReference>
<dbReference type="PANTHER" id="PTHR42794">
    <property type="entry name" value="HEMIN IMPORT ATP-BINDING PROTEIN HMUV"/>
    <property type="match status" value="1"/>
</dbReference>
<keyword evidence="8" id="KW-1185">Reference proteome</keyword>
<comment type="function">
    <text evidence="5">Part of the ABC transporter complex HmuTUV involved in hemin import. Responsible for energy coupling to the transport system.</text>
</comment>
<dbReference type="PROSITE" id="PS00211">
    <property type="entry name" value="ABC_TRANSPORTER_1"/>
    <property type="match status" value="1"/>
</dbReference>
<evidence type="ECO:0000259" key="6">
    <source>
        <dbReference type="PROSITE" id="PS50893"/>
    </source>
</evidence>
<dbReference type="CDD" id="cd03214">
    <property type="entry name" value="ABC_Iron-Siderophores_B12_Hemin"/>
    <property type="match status" value="1"/>
</dbReference>
<evidence type="ECO:0000256" key="2">
    <source>
        <dbReference type="ARBA" id="ARBA00022741"/>
    </source>
</evidence>
<keyword evidence="1" id="KW-0813">Transport</keyword>
<dbReference type="SMART" id="SM00382">
    <property type="entry name" value="AAA"/>
    <property type="match status" value="1"/>
</dbReference>
<dbReference type="PROSITE" id="PS50893">
    <property type="entry name" value="ABC_TRANSPORTER_2"/>
    <property type="match status" value="1"/>
</dbReference>
<dbReference type="AlphaFoldDB" id="A0A857JRR0"/>
<dbReference type="PANTHER" id="PTHR42794:SF1">
    <property type="entry name" value="HEMIN IMPORT ATP-BINDING PROTEIN HMUV"/>
    <property type="match status" value="1"/>
</dbReference>
<evidence type="ECO:0000256" key="1">
    <source>
        <dbReference type="ARBA" id="ARBA00022448"/>
    </source>
</evidence>
<proteinExistence type="predicted"/>
<keyword evidence="7" id="KW-0378">Hydrolase</keyword>